<evidence type="ECO:0000256" key="10">
    <source>
        <dbReference type="ARBA" id="ARBA00022984"/>
    </source>
</evidence>
<dbReference type="PANTHER" id="PTHR30627">
    <property type="entry name" value="PEPTIDOGLYCAN D,D-TRANSPEPTIDASE"/>
    <property type="match status" value="1"/>
</dbReference>
<dbReference type="EMBL" id="CAACVI010000012">
    <property type="protein sequence ID" value="VEN73582.1"/>
    <property type="molecule type" value="Genomic_DNA"/>
</dbReference>
<sequence length="582" mass="63582">MFTLLLARVYYLQIVKGEDFSRLSENNCIRLQYVEAPRGLIFDRNGELLVENRPAFDLSIILKDAGSLDRTIEKLSRHTSIDAAEIRSRIAKKKGRRGYKPILIRHDIGRDMLAAVEVHKFDLPGVVVKIRPRRHYIHRKSAAHLIGYLSEISPGELKNPKYSAYRGGDYIGKFGVEKAFERFLRGESGGRQVEVNAAGQVVNVLNEVKARPGHNLFMTIDHALQKKAEALLENVAGAVVAMAPHSGEILAMASSPSFDQNAFVDGMTRKQWGSIISNSDRPMRNKAIQAEYPPASTYKIVTAIAALEEGVIDERSRIHCPGHYEYGDRVFRCWKTTGHGRVTLEEALGVSCDVFFYHLGQKIGVEKLSWYAKACGLGALTGVSLVHEEQGLVPTAAWKKRKTGIPWRGGETLSVAIGQGYNLATPLQLAVLISAVANGGVRHRPLIVKRIEDAGGAAVEKSAPVVMGKLHASPKTLSVVRSGLWRVVNKSSGTAWAIRAPGVVISGKTGTAQLVSRKVNEDMLKKKPAHLKAHALFVAYAPHKDPKIAISVVVEHGEHGAAAAGTIARDLVHAYLNNGGRS</sequence>
<evidence type="ECO:0000256" key="11">
    <source>
        <dbReference type="ARBA" id="ARBA00022989"/>
    </source>
</evidence>
<evidence type="ECO:0000313" key="16">
    <source>
        <dbReference type="EMBL" id="VEN73582.1"/>
    </source>
</evidence>
<keyword evidence="5" id="KW-0121">Carboxypeptidase</keyword>
<dbReference type="SUPFAM" id="SSF56601">
    <property type="entry name" value="beta-lactamase/transpeptidase-like"/>
    <property type="match status" value="1"/>
</dbReference>
<evidence type="ECO:0000256" key="12">
    <source>
        <dbReference type="ARBA" id="ARBA00023136"/>
    </source>
</evidence>
<keyword evidence="12" id="KW-0472">Membrane</keyword>
<comment type="subcellular location">
    <subcellularLocation>
        <location evidence="2">Cell membrane</location>
    </subcellularLocation>
    <subcellularLocation>
        <location evidence="1">Membrane</location>
        <topology evidence="1">Single-pass membrane protein</topology>
    </subcellularLocation>
</comment>
<keyword evidence="10" id="KW-0573">Peptidoglycan synthesis</keyword>
<keyword evidence="9" id="KW-0133">Cell shape</keyword>
<keyword evidence="11" id="KW-1133">Transmembrane helix</keyword>
<dbReference type="InterPro" id="IPR001460">
    <property type="entry name" value="PCN-bd_Tpept"/>
</dbReference>
<evidence type="ECO:0000259" key="14">
    <source>
        <dbReference type="Pfam" id="PF00905"/>
    </source>
</evidence>
<evidence type="ECO:0000256" key="13">
    <source>
        <dbReference type="ARBA" id="ARBA00023316"/>
    </source>
</evidence>
<protein>
    <submittedName>
        <fullName evidence="16">Beta-lactamase</fullName>
        <ecNumber evidence="16">3.5.2.6</ecNumber>
    </submittedName>
</protein>
<dbReference type="GO" id="GO:0008360">
    <property type="term" value="P:regulation of cell shape"/>
    <property type="evidence" value="ECO:0007669"/>
    <property type="project" value="UniProtKB-KW"/>
</dbReference>
<dbReference type="SUPFAM" id="SSF56519">
    <property type="entry name" value="Penicillin binding protein dimerisation domain"/>
    <property type="match status" value="1"/>
</dbReference>
<evidence type="ECO:0000256" key="4">
    <source>
        <dbReference type="ARBA" id="ARBA00022519"/>
    </source>
</evidence>
<keyword evidence="7" id="KW-0812">Transmembrane</keyword>
<dbReference type="GO" id="GO:0071555">
    <property type="term" value="P:cell wall organization"/>
    <property type="evidence" value="ECO:0007669"/>
    <property type="project" value="UniProtKB-KW"/>
</dbReference>
<dbReference type="GO" id="GO:0009252">
    <property type="term" value="P:peptidoglycan biosynthetic process"/>
    <property type="evidence" value="ECO:0007669"/>
    <property type="project" value="UniProtKB-KW"/>
</dbReference>
<dbReference type="InterPro" id="IPR050515">
    <property type="entry name" value="Beta-lactam/transpept"/>
</dbReference>
<dbReference type="Gene3D" id="3.90.1310.10">
    <property type="entry name" value="Penicillin-binding protein 2a (Domain 2)"/>
    <property type="match status" value="1"/>
</dbReference>
<dbReference type="GO" id="GO:0005886">
    <property type="term" value="C:plasma membrane"/>
    <property type="evidence" value="ECO:0007669"/>
    <property type="project" value="UniProtKB-SubCell"/>
</dbReference>
<dbReference type="InterPro" id="IPR017790">
    <property type="entry name" value="Penicillin-binding_protein_2"/>
</dbReference>
<dbReference type="Pfam" id="PF03717">
    <property type="entry name" value="PBP_dimer"/>
    <property type="match status" value="1"/>
</dbReference>
<name>A0A484HJ21_9BACT</name>
<evidence type="ECO:0000256" key="6">
    <source>
        <dbReference type="ARBA" id="ARBA00022670"/>
    </source>
</evidence>
<keyword evidence="13" id="KW-0961">Cell wall biogenesis/degradation</keyword>
<dbReference type="GO" id="GO:0008800">
    <property type="term" value="F:beta-lactamase activity"/>
    <property type="evidence" value="ECO:0007669"/>
    <property type="project" value="UniProtKB-EC"/>
</dbReference>
<dbReference type="EC" id="3.5.2.6" evidence="16"/>
<evidence type="ECO:0000256" key="8">
    <source>
        <dbReference type="ARBA" id="ARBA00022801"/>
    </source>
</evidence>
<dbReference type="GO" id="GO:0009002">
    <property type="term" value="F:serine-type D-Ala-D-Ala carboxypeptidase activity"/>
    <property type="evidence" value="ECO:0007669"/>
    <property type="project" value="InterPro"/>
</dbReference>
<dbReference type="Gene3D" id="3.30.1390.30">
    <property type="entry name" value="Penicillin-binding protein 2a, domain 3"/>
    <property type="match status" value="1"/>
</dbReference>
<feature type="domain" description="Penicillin-binding protein dimerisation" evidence="15">
    <location>
        <begin position="34"/>
        <end position="204"/>
    </location>
</feature>
<dbReference type="NCBIfam" id="TIGR03423">
    <property type="entry name" value="pbp2_mrdA"/>
    <property type="match status" value="1"/>
</dbReference>
<keyword evidence="4" id="KW-0997">Cell inner membrane</keyword>
<evidence type="ECO:0000256" key="2">
    <source>
        <dbReference type="ARBA" id="ARBA00004236"/>
    </source>
</evidence>
<keyword evidence="8 16" id="KW-0378">Hydrolase</keyword>
<dbReference type="FunFam" id="3.40.710.10:FF:000024">
    <property type="entry name" value="Penicillin-binding protein 2"/>
    <property type="match status" value="1"/>
</dbReference>
<dbReference type="InterPro" id="IPR005311">
    <property type="entry name" value="PBP_dimer"/>
</dbReference>
<organism evidence="16">
    <name type="scientific">uncultured Desulfobacteraceae bacterium</name>
    <dbReference type="NCBI Taxonomy" id="218296"/>
    <lineage>
        <taxon>Bacteria</taxon>
        <taxon>Pseudomonadati</taxon>
        <taxon>Thermodesulfobacteriota</taxon>
        <taxon>Desulfobacteria</taxon>
        <taxon>Desulfobacterales</taxon>
        <taxon>Desulfobacteraceae</taxon>
        <taxon>environmental samples</taxon>
    </lineage>
</organism>
<evidence type="ECO:0000256" key="1">
    <source>
        <dbReference type="ARBA" id="ARBA00004167"/>
    </source>
</evidence>
<evidence type="ECO:0000256" key="5">
    <source>
        <dbReference type="ARBA" id="ARBA00022645"/>
    </source>
</evidence>
<gene>
    <name evidence="16" type="primary">mrdA</name>
    <name evidence="16" type="ORF">EPICR_20047</name>
</gene>
<feature type="domain" description="Penicillin-binding protein transpeptidase" evidence="14">
    <location>
        <begin position="237"/>
        <end position="572"/>
    </location>
</feature>
<evidence type="ECO:0000256" key="3">
    <source>
        <dbReference type="ARBA" id="ARBA00022475"/>
    </source>
</evidence>
<evidence type="ECO:0000256" key="9">
    <source>
        <dbReference type="ARBA" id="ARBA00022960"/>
    </source>
</evidence>
<dbReference type="GO" id="GO:0071972">
    <property type="term" value="F:peptidoglycan L,D-transpeptidase activity"/>
    <property type="evidence" value="ECO:0007669"/>
    <property type="project" value="TreeGrafter"/>
</dbReference>
<dbReference type="InterPro" id="IPR012338">
    <property type="entry name" value="Beta-lactam/transpept-like"/>
</dbReference>
<keyword evidence="3" id="KW-1003">Cell membrane</keyword>
<dbReference type="GO" id="GO:0008658">
    <property type="term" value="F:penicillin binding"/>
    <property type="evidence" value="ECO:0007669"/>
    <property type="project" value="InterPro"/>
</dbReference>
<dbReference type="Pfam" id="PF00905">
    <property type="entry name" value="Transpeptidase"/>
    <property type="match status" value="1"/>
</dbReference>
<accession>A0A484HJ21</accession>
<evidence type="ECO:0000259" key="15">
    <source>
        <dbReference type="Pfam" id="PF03717"/>
    </source>
</evidence>
<keyword evidence="6" id="KW-0645">Protease</keyword>
<dbReference type="Gene3D" id="3.40.710.10">
    <property type="entry name" value="DD-peptidase/beta-lactamase superfamily"/>
    <property type="match status" value="1"/>
</dbReference>
<dbReference type="GO" id="GO:0006508">
    <property type="term" value="P:proteolysis"/>
    <property type="evidence" value="ECO:0007669"/>
    <property type="project" value="UniProtKB-KW"/>
</dbReference>
<evidence type="ECO:0000256" key="7">
    <source>
        <dbReference type="ARBA" id="ARBA00022692"/>
    </source>
</evidence>
<dbReference type="InterPro" id="IPR036138">
    <property type="entry name" value="PBP_dimer_sf"/>
</dbReference>
<dbReference type="PANTHER" id="PTHR30627:SF2">
    <property type="entry name" value="PEPTIDOGLYCAN D,D-TRANSPEPTIDASE MRDA"/>
    <property type="match status" value="1"/>
</dbReference>
<dbReference type="AlphaFoldDB" id="A0A484HJ21"/>
<proteinExistence type="predicted"/>
<reference evidence="16" key="1">
    <citation type="submission" date="2019-01" db="EMBL/GenBank/DDBJ databases">
        <authorList>
            <consortium name="Genoscope - CEA"/>
            <person name="William W."/>
        </authorList>
    </citation>
    <scope>NUCLEOTIDE SEQUENCE</scope>
    <source>
        <strain evidence="16">CR-1</strain>
    </source>
</reference>